<evidence type="ECO:0000313" key="8">
    <source>
        <dbReference type="Proteomes" id="UP000184295"/>
    </source>
</evidence>
<evidence type="ECO:0000256" key="4">
    <source>
        <dbReference type="ARBA" id="ARBA00047686"/>
    </source>
</evidence>
<evidence type="ECO:0000256" key="5">
    <source>
        <dbReference type="HAMAP-Rule" id="MF_00116"/>
    </source>
</evidence>
<dbReference type="PANTHER" id="PTHR11241:SF0">
    <property type="entry name" value="DEOXYURIDINE 5'-TRIPHOSPHATE NUCLEOTIDOHYDROLASE"/>
    <property type="match status" value="1"/>
</dbReference>
<dbReference type="AlphaFoldDB" id="A0A1M4S4Y1"/>
<dbReference type="InterPro" id="IPR036157">
    <property type="entry name" value="dUTPase-like_sf"/>
</dbReference>
<gene>
    <name evidence="5" type="primary">dut</name>
    <name evidence="7" type="ORF">SAMN02745225_00046</name>
</gene>
<reference evidence="8" key="1">
    <citation type="submission" date="2016-11" db="EMBL/GenBank/DDBJ databases">
        <authorList>
            <person name="Varghese N."/>
            <person name="Submissions S."/>
        </authorList>
    </citation>
    <scope>NUCLEOTIDE SEQUENCE [LARGE SCALE GENOMIC DNA]</scope>
    <source>
        <strain evidence="8">DSM 19514</strain>
    </source>
</reference>
<dbReference type="NCBIfam" id="NF001862">
    <property type="entry name" value="PRK00601.1"/>
    <property type="match status" value="1"/>
</dbReference>
<dbReference type="Proteomes" id="UP000184295">
    <property type="component" value="Unassembled WGS sequence"/>
</dbReference>
<dbReference type="CDD" id="cd07557">
    <property type="entry name" value="trimeric_dUTPase"/>
    <property type="match status" value="1"/>
</dbReference>
<evidence type="ECO:0000256" key="2">
    <source>
        <dbReference type="ARBA" id="ARBA00022801"/>
    </source>
</evidence>
<feature type="binding site" evidence="5">
    <location>
        <position position="74"/>
    </location>
    <ligand>
        <name>substrate</name>
    </ligand>
</feature>
<dbReference type="GO" id="GO:0000287">
    <property type="term" value="F:magnesium ion binding"/>
    <property type="evidence" value="ECO:0007669"/>
    <property type="project" value="UniProtKB-UniRule"/>
</dbReference>
<dbReference type="PANTHER" id="PTHR11241">
    <property type="entry name" value="DEOXYURIDINE 5'-TRIPHOSPHATE NUCLEOTIDOHYDROLASE"/>
    <property type="match status" value="1"/>
</dbReference>
<dbReference type="EMBL" id="FQUL01000001">
    <property type="protein sequence ID" value="SHE27266.1"/>
    <property type="molecule type" value="Genomic_DNA"/>
</dbReference>
<evidence type="ECO:0000259" key="6">
    <source>
        <dbReference type="Pfam" id="PF00692"/>
    </source>
</evidence>
<feature type="binding site" evidence="5">
    <location>
        <begin position="61"/>
        <end position="63"/>
    </location>
    <ligand>
        <name>substrate</name>
    </ligand>
</feature>
<dbReference type="SUPFAM" id="SSF51283">
    <property type="entry name" value="dUTPase-like"/>
    <property type="match status" value="1"/>
</dbReference>
<keyword evidence="2 5" id="KW-0378">Hydrolase</keyword>
<dbReference type="RefSeq" id="WP_072787570.1">
    <property type="nucleotide sequence ID" value="NZ_FQUL01000001.1"/>
</dbReference>
<name>A0A1M4S4Y1_9ACTN</name>
<feature type="binding site" evidence="5">
    <location>
        <begin position="78"/>
        <end position="80"/>
    </location>
    <ligand>
        <name>substrate</name>
    </ligand>
</feature>
<sequence>MKVEIQLAEGVPLPTRAIDGDAGFDLRSNVSVELAPCSRTLISTGIRLSMPQGLCALVLPRSGLALKHGITLMNSPGLIDSGYRGEIKVILYNSDTQNHFLISEGDRVAQILFLSYPDIEFVTSEYLTSSERGTGGFGHSGL</sequence>
<dbReference type="GO" id="GO:0004170">
    <property type="term" value="F:dUTP diphosphatase activity"/>
    <property type="evidence" value="ECO:0007669"/>
    <property type="project" value="UniProtKB-UniRule"/>
</dbReference>
<organism evidence="7 8">
    <name type="scientific">Ferrithrix thermotolerans DSM 19514</name>
    <dbReference type="NCBI Taxonomy" id="1121881"/>
    <lineage>
        <taxon>Bacteria</taxon>
        <taxon>Bacillati</taxon>
        <taxon>Actinomycetota</taxon>
        <taxon>Acidimicrobiia</taxon>
        <taxon>Acidimicrobiales</taxon>
        <taxon>Acidimicrobiaceae</taxon>
        <taxon>Ferrithrix</taxon>
    </lineage>
</organism>
<dbReference type="InterPro" id="IPR029054">
    <property type="entry name" value="dUTPase-like"/>
</dbReference>
<comment type="similarity">
    <text evidence="1 5">Belongs to the dUTPase family.</text>
</comment>
<protein>
    <recommendedName>
        <fullName evidence="5">Deoxyuridine 5'-triphosphate nucleotidohydrolase</fullName>
        <shortName evidence="5">dUTPase</shortName>
        <ecNumber evidence="5">3.6.1.23</ecNumber>
    </recommendedName>
    <alternativeName>
        <fullName evidence="5">dUTP pyrophosphatase</fullName>
    </alternativeName>
</protein>
<dbReference type="Pfam" id="PF00692">
    <property type="entry name" value="dUTPase"/>
    <property type="match status" value="1"/>
</dbReference>
<dbReference type="NCBIfam" id="TIGR00576">
    <property type="entry name" value="dut"/>
    <property type="match status" value="1"/>
</dbReference>
<keyword evidence="5" id="KW-0460">Magnesium</keyword>
<comment type="caution">
    <text evidence="5">Lacks conserved residue(s) required for the propagation of feature annotation.</text>
</comment>
<dbReference type="STRING" id="1121881.SAMN02745225_00046"/>
<accession>A0A1M4S4Y1</accession>
<feature type="domain" description="dUTPase-like" evidence="6">
    <location>
        <begin position="11"/>
        <end position="141"/>
    </location>
</feature>
<keyword evidence="3 5" id="KW-0546">Nucleotide metabolism</keyword>
<comment type="pathway">
    <text evidence="5">Pyrimidine metabolism; dUMP biosynthesis; dUMP from dCTP (dUTP route): step 2/2.</text>
</comment>
<comment type="catalytic activity">
    <reaction evidence="4 5">
        <text>dUTP + H2O = dUMP + diphosphate + H(+)</text>
        <dbReference type="Rhea" id="RHEA:10248"/>
        <dbReference type="ChEBI" id="CHEBI:15377"/>
        <dbReference type="ChEBI" id="CHEBI:15378"/>
        <dbReference type="ChEBI" id="CHEBI:33019"/>
        <dbReference type="ChEBI" id="CHEBI:61555"/>
        <dbReference type="ChEBI" id="CHEBI:246422"/>
        <dbReference type="EC" id="3.6.1.23"/>
    </reaction>
</comment>
<evidence type="ECO:0000313" key="7">
    <source>
        <dbReference type="EMBL" id="SHE27266.1"/>
    </source>
</evidence>
<dbReference type="InterPro" id="IPR033704">
    <property type="entry name" value="dUTPase_trimeric"/>
</dbReference>
<dbReference type="EC" id="3.6.1.23" evidence="5"/>
<dbReference type="OrthoDB" id="9809956at2"/>
<keyword evidence="5" id="KW-0479">Metal-binding</keyword>
<comment type="cofactor">
    <cofactor evidence="5">
        <name>Mg(2+)</name>
        <dbReference type="ChEBI" id="CHEBI:18420"/>
    </cofactor>
</comment>
<dbReference type="UniPathway" id="UPA00610">
    <property type="reaction ID" value="UER00666"/>
</dbReference>
<keyword evidence="8" id="KW-1185">Reference proteome</keyword>
<dbReference type="Gene3D" id="2.70.40.10">
    <property type="match status" value="1"/>
</dbReference>
<dbReference type="GO" id="GO:0046081">
    <property type="term" value="P:dUTP catabolic process"/>
    <property type="evidence" value="ECO:0007669"/>
    <property type="project" value="InterPro"/>
</dbReference>
<dbReference type="HAMAP" id="MF_00116">
    <property type="entry name" value="dUTPase_bact"/>
    <property type="match status" value="1"/>
</dbReference>
<comment type="function">
    <text evidence="5">This enzyme is involved in nucleotide metabolism: it produces dUMP, the immediate precursor of thymidine nucleotides and it decreases the intracellular concentration of dUTP so that uracil cannot be incorporated into DNA.</text>
</comment>
<dbReference type="InterPro" id="IPR008181">
    <property type="entry name" value="dUTPase"/>
</dbReference>
<dbReference type="GO" id="GO:0006226">
    <property type="term" value="P:dUMP biosynthetic process"/>
    <property type="evidence" value="ECO:0007669"/>
    <property type="project" value="UniProtKB-UniRule"/>
</dbReference>
<evidence type="ECO:0000256" key="1">
    <source>
        <dbReference type="ARBA" id="ARBA00006581"/>
    </source>
</evidence>
<evidence type="ECO:0000256" key="3">
    <source>
        <dbReference type="ARBA" id="ARBA00023080"/>
    </source>
</evidence>
<proteinExistence type="inferred from homology"/>